<protein>
    <submittedName>
        <fullName evidence="1">Uncharacterized protein</fullName>
    </submittedName>
</protein>
<dbReference type="RefSeq" id="WP_210846283.1">
    <property type="nucleotide sequence ID" value="NZ_JAGKON010000013.1"/>
</dbReference>
<proteinExistence type="predicted"/>
<sequence>MSELKYWTGNLVTGDDIFYVRDGGVLSQAIVTGVTDTTFFISGTDTPFDKLTARNPEGLSALPYDAEHRDDYFCQLQRMRLAAMNMEALSDNQVAYMLGGLNVAGGAHAQFGLKHKRREKLKAIDIQALSDTEVAYMLAGLKLAEKSERVNRNENHHSICDAK</sequence>
<dbReference type="AlphaFoldDB" id="A0AAP2FJP6"/>
<dbReference type="EMBL" id="JAGKON010000013">
    <property type="protein sequence ID" value="MBQ0600880.1"/>
    <property type="molecule type" value="Genomic_DNA"/>
</dbReference>
<organism evidence="1 2">
    <name type="scientific">Klebsiella oxytoca</name>
    <dbReference type="NCBI Taxonomy" id="571"/>
    <lineage>
        <taxon>Bacteria</taxon>
        <taxon>Pseudomonadati</taxon>
        <taxon>Pseudomonadota</taxon>
        <taxon>Gammaproteobacteria</taxon>
        <taxon>Enterobacterales</taxon>
        <taxon>Enterobacteriaceae</taxon>
        <taxon>Klebsiella/Raoultella group</taxon>
        <taxon>Klebsiella</taxon>
    </lineage>
</organism>
<evidence type="ECO:0000313" key="1">
    <source>
        <dbReference type="EMBL" id="MBQ0600880.1"/>
    </source>
</evidence>
<gene>
    <name evidence="1" type="ORF">J7S78_13865</name>
</gene>
<dbReference type="Proteomes" id="UP000673434">
    <property type="component" value="Unassembled WGS sequence"/>
</dbReference>
<reference evidence="1 2" key="1">
    <citation type="submission" date="2021-03" db="EMBL/GenBank/DDBJ databases">
        <authorList>
            <person name="Stanton E."/>
        </authorList>
    </citation>
    <scope>NUCLEOTIDE SEQUENCE [LARGE SCALE GENOMIC DNA]</scope>
    <source>
        <strain evidence="1 2">2020EL-00037</strain>
    </source>
</reference>
<comment type="caution">
    <text evidence="1">The sequence shown here is derived from an EMBL/GenBank/DDBJ whole genome shotgun (WGS) entry which is preliminary data.</text>
</comment>
<evidence type="ECO:0000313" key="2">
    <source>
        <dbReference type="Proteomes" id="UP000673434"/>
    </source>
</evidence>
<keyword evidence="2" id="KW-1185">Reference proteome</keyword>
<name>A0AAP2FJP6_KLEOX</name>
<accession>A0AAP2FJP6</accession>